<name>A0ABN3R1S5_9ACTN</name>
<sequence>MITAWSPSRSPQSRSSAALWRVLGLGLFLFGLLYTHAVSPDTTVSHLASDKGVSASGVHFEPTAEHGNVASATSMQVAGEQPDGHHDGRGQQHAGEECVVGQPSQGPAMAVPCLSPLSSENGEEAPGCAPARHAAAARDFAVPRTQAADSAVLRI</sequence>
<dbReference type="EMBL" id="BAAASJ010000042">
    <property type="protein sequence ID" value="GAA2641342.1"/>
    <property type="molecule type" value="Genomic_DNA"/>
</dbReference>
<gene>
    <name evidence="2" type="ORF">GCM10010307_42690</name>
</gene>
<accession>A0ABN3R1S5</accession>
<comment type="caution">
    <text evidence="2">The sequence shown here is derived from an EMBL/GenBank/DDBJ whole genome shotgun (WGS) entry which is preliminary data.</text>
</comment>
<evidence type="ECO:0000256" key="1">
    <source>
        <dbReference type="SAM" id="MobiDB-lite"/>
    </source>
</evidence>
<keyword evidence="3" id="KW-1185">Reference proteome</keyword>
<reference evidence="2 3" key="1">
    <citation type="journal article" date="2019" name="Int. J. Syst. Evol. Microbiol.">
        <title>The Global Catalogue of Microorganisms (GCM) 10K type strain sequencing project: providing services to taxonomists for standard genome sequencing and annotation.</title>
        <authorList>
            <consortium name="The Broad Institute Genomics Platform"/>
            <consortium name="The Broad Institute Genome Sequencing Center for Infectious Disease"/>
            <person name="Wu L."/>
            <person name="Ma J."/>
        </authorList>
    </citation>
    <scope>NUCLEOTIDE SEQUENCE [LARGE SCALE GENOMIC DNA]</scope>
    <source>
        <strain evidence="2 3">JCM 4524</strain>
    </source>
</reference>
<dbReference type="Proteomes" id="UP001500151">
    <property type="component" value="Unassembled WGS sequence"/>
</dbReference>
<proteinExistence type="predicted"/>
<evidence type="ECO:0000313" key="2">
    <source>
        <dbReference type="EMBL" id="GAA2641342.1"/>
    </source>
</evidence>
<feature type="region of interest" description="Disordered" evidence="1">
    <location>
        <begin position="78"/>
        <end position="130"/>
    </location>
</feature>
<protein>
    <submittedName>
        <fullName evidence="2">Uncharacterized protein</fullName>
    </submittedName>
</protein>
<feature type="compositionally biased region" description="Basic and acidic residues" evidence="1">
    <location>
        <begin position="82"/>
        <end position="96"/>
    </location>
</feature>
<organism evidence="2 3">
    <name type="scientific">Streptomyces vastus</name>
    <dbReference type="NCBI Taxonomy" id="285451"/>
    <lineage>
        <taxon>Bacteria</taxon>
        <taxon>Bacillati</taxon>
        <taxon>Actinomycetota</taxon>
        <taxon>Actinomycetes</taxon>
        <taxon>Kitasatosporales</taxon>
        <taxon>Streptomycetaceae</taxon>
        <taxon>Streptomyces</taxon>
    </lineage>
</organism>
<evidence type="ECO:0000313" key="3">
    <source>
        <dbReference type="Proteomes" id="UP001500151"/>
    </source>
</evidence>